<keyword evidence="7" id="KW-0472">Membrane</keyword>
<dbReference type="InterPro" id="IPR011009">
    <property type="entry name" value="Kinase-like_dom_sf"/>
</dbReference>
<keyword evidence="4" id="KW-0418">Kinase</keyword>
<keyword evidence="3" id="KW-0547">Nucleotide-binding</keyword>
<reference evidence="8 9" key="1">
    <citation type="journal article" date="2009" name="Nat. Genet.">
        <title>The genome of the cucumber, Cucumis sativus L.</title>
        <authorList>
            <person name="Huang S."/>
            <person name="Li R."/>
            <person name="Zhang Z."/>
            <person name="Li L."/>
            <person name="Gu X."/>
            <person name="Fan W."/>
            <person name="Lucas W.J."/>
            <person name="Wang X."/>
            <person name="Xie B."/>
            <person name="Ni P."/>
            <person name="Ren Y."/>
            <person name="Zhu H."/>
            <person name="Li J."/>
            <person name="Lin K."/>
            <person name="Jin W."/>
            <person name="Fei Z."/>
            <person name="Li G."/>
            <person name="Staub J."/>
            <person name="Kilian A."/>
            <person name="van der Vossen E.A."/>
            <person name="Wu Y."/>
            <person name="Guo J."/>
            <person name="He J."/>
            <person name="Jia Z."/>
            <person name="Ren Y."/>
            <person name="Tian G."/>
            <person name="Lu Y."/>
            <person name="Ruan J."/>
            <person name="Qian W."/>
            <person name="Wang M."/>
            <person name="Huang Q."/>
            <person name="Li B."/>
            <person name="Xuan Z."/>
            <person name="Cao J."/>
            <person name="Asan"/>
            <person name="Wu Z."/>
            <person name="Zhang J."/>
            <person name="Cai Q."/>
            <person name="Bai Y."/>
            <person name="Zhao B."/>
            <person name="Han Y."/>
            <person name="Li Y."/>
            <person name="Li X."/>
            <person name="Wang S."/>
            <person name="Shi Q."/>
            <person name="Liu S."/>
            <person name="Cho W.K."/>
            <person name="Kim J.Y."/>
            <person name="Xu Y."/>
            <person name="Heller-Uszynska K."/>
            <person name="Miao H."/>
            <person name="Cheng Z."/>
            <person name="Zhang S."/>
            <person name="Wu J."/>
            <person name="Yang Y."/>
            <person name="Kang H."/>
            <person name="Li M."/>
            <person name="Liang H."/>
            <person name="Ren X."/>
            <person name="Shi Z."/>
            <person name="Wen M."/>
            <person name="Jian M."/>
            <person name="Yang H."/>
            <person name="Zhang G."/>
            <person name="Yang Z."/>
            <person name="Chen R."/>
            <person name="Liu S."/>
            <person name="Li J."/>
            <person name="Ma L."/>
            <person name="Liu H."/>
            <person name="Zhou Y."/>
            <person name="Zhao J."/>
            <person name="Fang X."/>
            <person name="Li G."/>
            <person name="Fang L."/>
            <person name="Li Y."/>
            <person name="Liu D."/>
            <person name="Zheng H."/>
            <person name="Zhang Y."/>
            <person name="Qin N."/>
            <person name="Li Z."/>
            <person name="Yang G."/>
            <person name="Yang S."/>
            <person name="Bolund L."/>
            <person name="Kristiansen K."/>
            <person name="Zheng H."/>
            <person name="Li S."/>
            <person name="Zhang X."/>
            <person name="Yang H."/>
            <person name="Wang J."/>
            <person name="Sun R."/>
            <person name="Zhang B."/>
            <person name="Jiang S."/>
            <person name="Wang J."/>
            <person name="Du Y."/>
            <person name="Li S."/>
        </authorList>
    </citation>
    <scope>NUCLEOTIDE SEQUENCE [LARGE SCALE GENOMIC DNA]</scope>
    <source>
        <strain evidence="9">cv. 9930</strain>
    </source>
</reference>
<name>A0A0A0LS45_CUCSA</name>
<protein>
    <recommendedName>
        <fullName evidence="10">Serine-threonine/tyrosine-protein kinase catalytic domain-containing protein</fullName>
    </recommendedName>
</protein>
<reference evidence="8 9" key="2">
    <citation type="journal article" date="2009" name="PLoS ONE">
        <title>An integrated genetic and cytogenetic map of the cucumber genome.</title>
        <authorList>
            <person name="Ren Y."/>
            <person name="Zhang Z."/>
            <person name="Liu J."/>
            <person name="Staub J.E."/>
            <person name="Han Y."/>
            <person name="Cheng Z."/>
            <person name="Li X."/>
            <person name="Lu J."/>
            <person name="Miao H."/>
            <person name="Kang H."/>
            <person name="Xie B."/>
            <person name="Gu X."/>
            <person name="Wang X."/>
            <person name="Du Y."/>
            <person name="Jin W."/>
            <person name="Huang S."/>
        </authorList>
    </citation>
    <scope>NUCLEOTIDE SEQUENCE [LARGE SCALE GENOMIC DNA]</scope>
    <source>
        <strain evidence="9">cv. 9930</strain>
    </source>
</reference>
<keyword evidence="9" id="KW-1185">Reference proteome</keyword>
<keyword evidence="5" id="KW-0067">ATP-binding</keyword>
<accession>A0A0A0LS45</accession>
<gene>
    <name evidence="8" type="ORF">Csa_1G065390</name>
</gene>
<proteinExistence type="predicted"/>
<dbReference type="Gene3D" id="3.30.200.20">
    <property type="entry name" value="Phosphorylase Kinase, domain 1"/>
    <property type="match status" value="1"/>
</dbReference>
<dbReference type="Proteomes" id="UP000029981">
    <property type="component" value="Chromosome 1"/>
</dbReference>
<dbReference type="GO" id="GO:0004674">
    <property type="term" value="F:protein serine/threonine kinase activity"/>
    <property type="evidence" value="ECO:0007669"/>
    <property type="project" value="UniProtKB-KW"/>
</dbReference>
<reference evidence="8 9" key="4">
    <citation type="journal article" date="2011" name="BMC Genomics">
        <title>RNA-Seq improves annotation of protein-coding genes in the cucumber genome.</title>
        <authorList>
            <person name="Li Z."/>
            <person name="Zhang Z."/>
            <person name="Yan P."/>
            <person name="Huang S."/>
            <person name="Fei Z."/>
            <person name="Lin K."/>
        </authorList>
    </citation>
    <scope>NUCLEOTIDE SEQUENCE [LARGE SCALE GENOMIC DNA]</scope>
    <source>
        <strain evidence="9">cv. 9930</strain>
    </source>
</reference>
<keyword evidence="7" id="KW-1133">Transmembrane helix</keyword>
<evidence type="ECO:0000256" key="7">
    <source>
        <dbReference type="SAM" id="Phobius"/>
    </source>
</evidence>
<keyword evidence="1" id="KW-0723">Serine/threonine-protein kinase</keyword>
<dbReference type="EMBL" id="CM002922">
    <property type="protein sequence ID" value="KGN64568.1"/>
    <property type="molecule type" value="Genomic_DNA"/>
</dbReference>
<dbReference type="PANTHER" id="PTHR27002">
    <property type="entry name" value="RECEPTOR-LIKE SERINE/THREONINE-PROTEIN KINASE SD1-8"/>
    <property type="match status" value="1"/>
</dbReference>
<evidence type="ECO:0000256" key="5">
    <source>
        <dbReference type="ARBA" id="ARBA00022840"/>
    </source>
</evidence>
<evidence type="ECO:0000256" key="3">
    <source>
        <dbReference type="ARBA" id="ARBA00022741"/>
    </source>
</evidence>
<reference evidence="8 9" key="3">
    <citation type="journal article" date="2010" name="BMC Genomics">
        <title>Transcriptome sequencing and comparative analysis of cucumber flowers with different sex types.</title>
        <authorList>
            <person name="Guo S."/>
            <person name="Zheng Y."/>
            <person name="Joung J.G."/>
            <person name="Liu S."/>
            <person name="Zhang Z."/>
            <person name="Crasta O.R."/>
            <person name="Sobral B.W."/>
            <person name="Xu Y."/>
            <person name="Huang S."/>
            <person name="Fei Z."/>
        </authorList>
    </citation>
    <scope>NUCLEOTIDE SEQUENCE [LARGE SCALE GENOMIC DNA]</scope>
    <source>
        <strain evidence="9">cv. 9930</strain>
    </source>
</reference>
<dbReference type="PANTHER" id="PTHR27002:SF1073">
    <property type="entry name" value="CYSTEINE-RICH RECEPTOR-LIKE PROTEIN KINASE 29"/>
    <property type="match status" value="1"/>
</dbReference>
<evidence type="ECO:0000256" key="4">
    <source>
        <dbReference type="ARBA" id="ARBA00022777"/>
    </source>
</evidence>
<dbReference type="AlphaFoldDB" id="A0A0A0LS45"/>
<dbReference type="eggNOG" id="ENOG502QWDY">
    <property type="taxonomic scope" value="Eukaryota"/>
</dbReference>
<evidence type="ECO:0000256" key="2">
    <source>
        <dbReference type="ARBA" id="ARBA00022679"/>
    </source>
</evidence>
<feature type="transmembrane region" description="Helical" evidence="7">
    <location>
        <begin position="55"/>
        <end position="77"/>
    </location>
</feature>
<dbReference type="GO" id="GO:0005524">
    <property type="term" value="F:ATP binding"/>
    <property type="evidence" value="ECO:0007669"/>
    <property type="project" value="UniProtKB-KW"/>
</dbReference>
<organism evidence="8 9">
    <name type="scientific">Cucumis sativus</name>
    <name type="common">Cucumber</name>
    <dbReference type="NCBI Taxonomy" id="3659"/>
    <lineage>
        <taxon>Eukaryota</taxon>
        <taxon>Viridiplantae</taxon>
        <taxon>Streptophyta</taxon>
        <taxon>Embryophyta</taxon>
        <taxon>Tracheophyta</taxon>
        <taxon>Spermatophyta</taxon>
        <taxon>Magnoliopsida</taxon>
        <taxon>eudicotyledons</taxon>
        <taxon>Gunneridae</taxon>
        <taxon>Pentapetalae</taxon>
        <taxon>rosids</taxon>
        <taxon>fabids</taxon>
        <taxon>Cucurbitales</taxon>
        <taxon>Cucurbitaceae</taxon>
        <taxon>Benincaseae</taxon>
        <taxon>Cucumis</taxon>
    </lineage>
</organism>
<evidence type="ECO:0000313" key="8">
    <source>
        <dbReference type="EMBL" id="KGN64568.1"/>
    </source>
</evidence>
<sequence>MPISVVIILAVSRVSRLTLPPTPPSHDLLPVSSPSLSPHTTTHVKEKKSKRLKTVVIIVLPVVVVLVVLIVSIIIFLRARKRRDEVASLEVDDTASLETLAFDIATIRTATNDFSSENCVGDSEHGVVYKGSLVNGQEIAVKRLFDHDSKSEDSVWRNWRAGTALNVVDPILKDGPTNEIMKCMNIGLLCAQQIKSDRPTMETVLLMLNSDKITRPIISPPDYYMNKFRITRSEFSSSPKRSGSHVIEIE</sequence>
<evidence type="ECO:0000256" key="1">
    <source>
        <dbReference type="ARBA" id="ARBA00022527"/>
    </source>
</evidence>
<keyword evidence="7" id="KW-0812">Transmembrane</keyword>
<evidence type="ECO:0000256" key="6">
    <source>
        <dbReference type="SAM" id="MobiDB-lite"/>
    </source>
</evidence>
<dbReference type="SUPFAM" id="SSF56112">
    <property type="entry name" value="Protein kinase-like (PK-like)"/>
    <property type="match status" value="1"/>
</dbReference>
<evidence type="ECO:0000313" key="9">
    <source>
        <dbReference type="Proteomes" id="UP000029981"/>
    </source>
</evidence>
<dbReference type="OMA" id="QHEVFRV"/>
<evidence type="ECO:0008006" key="10">
    <source>
        <dbReference type="Google" id="ProtNLM"/>
    </source>
</evidence>
<dbReference type="Gramene" id="KGN64568">
    <property type="protein sequence ID" value="KGN64568"/>
    <property type="gene ID" value="Csa_1G065390"/>
</dbReference>
<keyword evidence="2" id="KW-0808">Transferase</keyword>
<feature type="region of interest" description="Disordered" evidence="6">
    <location>
        <begin position="25"/>
        <end position="44"/>
    </location>
</feature>
<dbReference type="STRING" id="3659.A0A0A0LS45"/>
<feature type="compositionally biased region" description="Low complexity" evidence="6">
    <location>
        <begin position="25"/>
        <end position="41"/>
    </location>
</feature>